<comment type="similarity">
    <text evidence="1">Belongs to the 'phage' integrase family.</text>
</comment>
<dbReference type="GO" id="GO:0003677">
    <property type="term" value="F:DNA binding"/>
    <property type="evidence" value="ECO:0007669"/>
    <property type="project" value="UniProtKB-KW"/>
</dbReference>
<dbReference type="Proteomes" id="UP000502005">
    <property type="component" value="Chromosome"/>
</dbReference>
<dbReference type="InterPro" id="IPR038488">
    <property type="entry name" value="Integrase_DNA-bd_sf"/>
</dbReference>
<evidence type="ECO:0000256" key="2">
    <source>
        <dbReference type="ARBA" id="ARBA00022908"/>
    </source>
</evidence>
<dbReference type="Gene3D" id="1.10.150.130">
    <property type="match status" value="1"/>
</dbReference>
<gene>
    <name evidence="6" type="ORF">CUN67_08890</name>
</gene>
<dbReference type="Pfam" id="PF00589">
    <property type="entry name" value="Phage_integrase"/>
    <property type="match status" value="1"/>
</dbReference>
<name>A0A6B9GCY6_PANCY</name>
<dbReference type="InterPro" id="IPR011010">
    <property type="entry name" value="DNA_brk_join_enz"/>
</dbReference>
<accession>A0A6B9GCY6</accession>
<organism evidence="6 7">
    <name type="scientific">Pantoea cypripedii</name>
    <name type="common">Pectobacterium cypripedii</name>
    <name type="synonym">Erwinia cypripedii</name>
    <dbReference type="NCBI Taxonomy" id="55209"/>
    <lineage>
        <taxon>Bacteria</taxon>
        <taxon>Pseudomonadati</taxon>
        <taxon>Pseudomonadota</taxon>
        <taxon>Gammaproteobacteria</taxon>
        <taxon>Enterobacterales</taxon>
        <taxon>Erwiniaceae</taxon>
        <taxon>Pantoea</taxon>
    </lineage>
</organism>
<dbReference type="PROSITE" id="PS51898">
    <property type="entry name" value="TYR_RECOMBINASE"/>
    <property type="match status" value="1"/>
</dbReference>
<dbReference type="InterPro" id="IPR013762">
    <property type="entry name" value="Integrase-like_cat_sf"/>
</dbReference>
<keyword evidence="4" id="KW-0233">DNA recombination</keyword>
<dbReference type="CDD" id="cd00801">
    <property type="entry name" value="INT_P4_C"/>
    <property type="match status" value="1"/>
</dbReference>
<dbReference type="EMBL" id="CP024768">
    <property type="protein sequence ID" value="QGY31269.1"/>
    <property type="molecule type" value="Genomic_DNA"/>
</dbReference>
<evidence type="ECO:0000259" key="5">
    <source>
        <dbReference type="PROSITE" id="PS51898"/>
    </source>
</evidence>
<dbReference type="SUPFAM" id="SSF56349">
    <property type="entry name" value="DNA breaking-rejoining enzymes"/>
    <property type="match status" value="1"/>
</dbReference>
<dbReference type="InterPro" id="IPR002104">
    <property type="entry name" value="Integrase_catalytic"/>
</dbReference>
<proteinExistence type="inferred from homology"/>
<keyword evidence="3" id="KW-0238">DNA-binding</keyword>
<evidence type="ECO:0000256" key="3">
    <source>
        <dbReference type="ARBA" id="ARBA00023125"/>
    </source>
</evidence>
<dbReference type="InterPro" id="IPR050808">
    <property type="entry name" value="Phage_Integrase"/>
</dbReference>
<evidence type="ECO:0000256" key="1">
    <source>
        <dbReference type="ARBA" id="ARBA00008857"/>
    </source>
</evidence>
<dbReference type="RefSeq" id="WP_208714909.1">
    <property type="nucleotide sequence ID" value="NZ_CP024768.1"/>
</dbReference>
<dbReference type="AlphaFoldDB" id="A0A6B9GCY6"/>
<sequence length="392" mass="44966">MAISDTKLRGLHGKPYSGPSEITDADGLGIRITPKGVVSFQYRYRINGGQHRLGIGRYPGVSLRDARIKVGEYKKLLSLGVDPKHHEFTKQTRPTVHDCIKYWYENYVQLSLKESTAEVYERIVLNEMEGVFEGIPIEHIQVSKWVNFFTEQEKLNPLKARKLLVHLRGAVAWCTRRQFIEDSSLLRLNPKEFGKNPKVGDTVLTYRQLAKIWVENEKTTATTSTKRLVKALILYGARNTELRESEKGEYDFEEKIWTLPAGRSKTDKIIRRPIFKHIQPLLEDAIESGDGVLFHGAYDKTVPLSIGSSTRYIRLLRDLVGFGEFTGHDFRRTMATRLAEEGIAPHVIEKMLGHDLGGVLAVYNKHDWLAEQREAYELYAERIFEHIKLISD</sequence>
<dbReference type="GO" id="GO:0006310">
    <property type="term" value="P:DNA recombination"/>
    <property type="evidence" value="ECO:0007669"/>
    <property type="project" value="UniProtKB-KW"/>
</dbReference>
<evidence type="ECO:0000313" key="6">
    <source>
        <dbReference type="EMBL" id="QGY31269.1"/>
    </source>
</evidence>
<evidence type="ECO:0000313" key="7">
    <source>
        <dbReference type="Proteomes" id="UP000502005"/>
    </source>
</evidence>
<dbReference type="Gene3D" id="3.30.160.390">
    <property type="entry name" value="Integrase, DNA-binding domain"/>
    <property type="match status" value="1"/>
</dbReference>
<keyword evidence="2" id="KW-0229">DNA integration</keyword>
<dbReference type="PANTHER" id="PTHR30629:SF2">
    <property type="entry name" value="PROPHAGE INTEGRASE INTS-RELATED"/>
    <property type="match status" value="1"/>
</dbReference>
<reference evidence="6 7" key="1">
    <citation type="submission" date="2017-11" db="EMBL/GenBank/DDBJ databases">
        <title>Genome sequence of Pantoea cypripedii NE1.</title>
        <authorList>
            <person name="Nascimento F.X."/>
        </authorList>
    </citation>
    <scope>NUCLEOTIDE SEQUENCE [LARGE SCALE GENOMIC DNA]</scope>
    <source>
        <strain evidence="6 7">NE1</strain>
    </source>
</reference>
<dbReference type="PANTHER" id="PTHR30629">
    <property type="entry name" value="PROPHAGE INTEGRASE"/>
    <property type="match status" value="1"/>
</dbReference>
<dbReference type="GO" id="GO:0015074">
    <property type="term" value="P:DNA integration"/>
    <property type="evidence" value="ECO:0007669"/>
    <property type="project" value="UniProtKB-KW"/>
</dbReference>
<evidence type="ECO:0000256" key="4">
    <source>
        <dbReference type="ARBA" id="ARBA00023172"/>
    </source>
</evidence>
<protein>
    <submittedName>
        <fullName evidence="6">Integrase</fullName>
    </submittedName>
</protein>
<dbReference type="InterPro" id="IPR025166">
    <property type="entry name" value="Integrase_DNA_bind_dom"/>
</dbReference>
<dbReference type="Gene3D" id="1.10.443.10">
    <property type="entry name" value="Intergrase catalytic core"/>
    <property type="match status" value="1"/>
</dbReference>
<feature type="domain" description="Tyr recombinase" evidence="5">
    <location>
        <begin position="199"/>
        <end position="377"/>
    </location>
</feature>
<dbReference type="Pfam" id="PF13356">
    <property type="entry name" value="Arm-DNA-bind_3"/>
    <property type="match status" value="1"/>
</dbReference>
<dbReference type="InterPro" id="IPR010998">
    <property type="entry name" value="Integrase_recombinase_N"/>
</dbReference>